<dbReference type="GO" id="GO:0005886">
    <property type="term" value="C:plasma membrane"/>
    <property type="evidence" value="ECO:0007669"/>
    <property type="project" value="TreeGrafter"/>
</dbReference>
<accession>A0A267DKX5</accession>
<evidence type="ECO:0000256" key="3">
    <source>
        <dbReference type="ARBA" id="ARBA00022692"/>
    </source>
</evidence>
<dbReference type="InterPro" id="IPR036458">
    <property type="entry name" value="Na:dicarbo_symporter_sf"/>
</dbReference>
<organism evidence="8 9">
    <name type="scientific">Macrostomum lignano</name>
    <dbReference type="NCBI Taxonomy" id="282301"/>
    <lineage>
        <taxon>Eukaryota</taxon>
        <taxon>Metazoa</taxon>
        <taxon>Spiralia</taxon>
        <taxon>Lophotrochozoa</taxon>
        <taxon>Platyhelminthes</taxon>
        <taxon>Rhabditophora</taxon>
        <taxon>Macrostomorpha</taxon>
        <taxon>Macrostomida</taxon>
        <taxon>Macrostomidae</taxon>
        <taxon>Macrostomum</taxon>
    </lineage>
</organism>
<evidence type="ECO:0000256" key="4">
    <source>
        <dbReference type="ARBA" id="ARBA00022989"/>
    </source>
</evidence>
<evidence type="ECO:0000313" key="9">
    <source>
        <dbReference type="Proteomes" id="UP000215902"/>
    </source>
</evidence>
<keyword evidence="5 6" id="KW-0472">Membrane</keyword>
<feature type="transmembrane region" description="Helical" evidence="6">
    <location>
        <begin position="221"/>
        <end position="245"/>
    </location>
</feature>
<keyword evidence="6" id="KW-0769">Symport</keyword>
<keyword evidence="2 6" id="KW-0813">Transport</keyword>
<dbReference type="Pfam" id="PF00375">
    <property type="entry name" value="SDF"/>
    <property type="match status" value="1"/>
</dbReference>
<name>A0A267DKX5_9PLAT</name>
<gene>
    <name evidence="8" type="ORF">BOX15_Mlig003570g1</name>
</gene>
<evidence type="ECO:0000256" key="6">
    <source>
        <dbReference type="RuleBase" id="RU361216"/>
    </source>
</evidence>
<feature type="transmembrane region" description="Helical" evidence="6">
    <location>
        <begin position="265"/>
        <end position="289"/>
    </location>
</feature>
<feature type="transmembrane region" description="Helical" evidence="6">
    <location>
        <begin position="301"/>
        <end position="321"/>
    </location>
</feature>
<dbReference type="PANTHER" id="PTHR11958">
    <property type="entry name" value="SODIUM/DICARBOXYLATE SYMPORTER-RELATED"/>
    <property type="match status" value="1"/>
</dbReference>
<feature type="transmembrane region" description="Helical" evidence="6">
    <location>
        <begin position="15"/>
        <end position="37"/>
    </location>
</feature>
<feature type="compositionally biased region" description="Basic and acidic residues" evidence="7">
    <location>
        <begin position="470"/>
        <end position="496"/>
    </location>
</feature>
<evidence type="ECO:0000256" key="1">
    <source>
        <dbReference type="ARBA" id="ARBA00004141"/>
    </source>
</evidence>
<dbReference type="GO" id="GO:0015501">
    <property type="term" value="F:glutamate:sodium symporter activity"/>
    <property type="evidence" value="ECO:0007669"/>
    <property type="project" value="TreeGrafter"/>
</dbReference>
<feature type="transmembrane region" description="Helical" evidence="6">
    <location>
        <begin position="370"/>
        <end position="388"/>
    </location>
</feature>
<sequence length="520" mass="55070">MTVRSGAGKFLRENLLLIATLLGVVLGIGLGIGLYFAKPGDTLLLWIGFPGELVLRAFKLLILPLVVSCVIKITASSSIKANGTMGGLAMLYIVTTNLIGALLGLLFVVLIQPGSSDQEGGGSGGGGGGGEPPVSRLTTSDILTDLFRNLIPDNIITMAFETSQTVYTPQLQNGSTVFVRQNGTSRGMNILGALFVSVLFGLATSAMGSRSAETFREFFDAVTRATILLLSKVIWCLPLGLMSLIAKSLAEVQDMEQTFISLGTFIGTVVAALTINQFIVHLALFLAFARRNPFPFYWKMMKAYLVAFSANSSVSALPVMLECADNAGLRPRISRFILPLCCNTNSDGSCAYIAASVTFLAQLTGTPLSFGNYILIVFLAGVSGLSLPSVPSSSIIVIIGILSNLGIPDAGVSLLYTGEFILDRLRTGCNTWSHCTCAAAMDARIPQSDAEKAESTVFVEEGGVTSNNSRDGDVHSDPAQRIETSETTERHDRGDSVDSDAVPLERSGKEPPSAITSVQV</sequence>
<protein>
    <recommendedName>
        <fullName evidence="6">Amino acid transporter</fullName>
    </recommendedName>
</protein>
<feature type="transmembrane region" description="Helical" evidence="6">
    <location>
        <begin position="190"/>
        <end position="209"/>
    </location>
</feature>
<dbReference type="InterPro" id="IPR050746">
    <property type="entry name" value="DAACS"/>
</dbReference>
<keyword evidence="4 6" id="KW-1133">Transmembrane helix</keyword>
<feature type="region of interest" description="Disordered" evidence="7">
    <location>
        <begin position="462"/>
        <end position="520"/>
    </location>
</feature>
<dbReference type="EMBL" id="NIVC01003783">
    <property type="protein sequence ID" value="PAA49806.1"/>
    <property type="molecule type" value="Genomic_DNA"/>
</dbReference>
<feature type="transmembrane region" description="Helical" evidence="6">
    <location>
        <begin position="57"/>
        <end position="75"/>
    </location>
</feature>
<evidence type="ECO:0000313" key="8">
    <source>
        <dbReference type="EMBL" id="PAA49806.1"/>
    </source>
</evidence>
<comment type="caution">
    <text evidence="8">The sequence shown here is derived from an EMBL/GenBank/DDBJ whole genome shotgun (WGS) entry which is preliminary data.</text>
</comment>
<feature type="transmembrane region" description="Helical" evidence="6">
    <location>
        <begin position="395"/>
        <end position="416"/>
    </location>
</feature>
<keyword evidence="3 6" id="KW-0812">Transmembrane</keyword>
<proteinExistence type="inferred from homology"/>
<evidence type="ECO:0000256" key="7">
    <source>
        <dbReference type="SAM" id="MobiDB-lite"/>
    </source>
</evidence>
<dbReference type="PRINTS" id="PR00173">
    <property type="entry name" value="EDTRNSPORT"/>
</dbReference>
<dbReference type="OrthoDB" id="6123370at2759"/>
<feature type="transmembrane region" description="Helical" evidence="6">
    <location>
        <begin position="87"/>
        <end position="111"/>
    </location>
</feature>
<dbReference type="SUPFAM" id="SSF118215">
    <property type="entry name" value="Proton glutamate symport protein"/>
    <property type="match status" value="1"/>
</dbReference>
<reference evidence="8 9" key="1">
    <citation type="submission" date="2017-06" db="EMBL/GenBank/DDBJ databases">
        <title>A platform for efficient transgenesis in Macrostomum lignano, a flatworm model organism for stem cell research.</title>
        <authorList>
            <person name="Berezikov E."/>
        </authorList>
    </citation>
    <scope>NUCLEOTIDE SEQUENCE [LARGE SCALE GENOMIC DNA]</scope>
    <source>
        <strain evidence="8">DV1</strain>
        <tissue evidence="8">Whole organism</tissue>
    </source>
</reference>
<dbReference type="Proteomes" id="UP000215902">
    <property type="component" value="Unassembled WGS sequence"/>
</dbReference>
<dbReference type="GO" id="GO:0005313">
    <property type="term" value="F:L-glutamate transmembrane transporter activity"/>
    <property type="evidence" value="ECO:0007669"/>
    <property type="project" value="TreeGrafter"/>
</dbReference>
<keyword evidence="9" id="KW-1185">Reference proteome</keyword>
<evidence type="ECO:0000256" key="5">
    <source>
        <dbReference type="ARBA" id="ARBA00023136"/>
    </source>
</evidence>
<dbReference type="InterPro" id="IPR001991">
    <property type="entry name" value="Na-dicarboxylate_symporter"/>
</dbReference>
<dbReference type="STRING" id="282301.A0A267DKX5"/>
<dbReference type="GO" id="GO:0015175">
    <property type="term" value="F:neutral L-amino acid transmembrane transporter activity"/>
    <property type="evidence" value="ECO:0007669"/>
    <property type="project" value="TreeGrafter"/>
</dbReference>
<dbReference type="AlphaFoldDB" id="A0A267DKX5"/>
<comment type="similarity">
    <text evidence="6">Belongs to the dicarboxylate/amino acid:cation symporter (DAACS) (TC 2.A.23) family.</text>
</comment>
<dbReference type="Gene3D" id="1.10.3860.10">
    <property type="entry name" value="Sodium:dicarboxylate symporter"/>
    <property type="match status" value="1"/>
</dbReference>
<dbReference type="PANTHER" id="PTHR11958:SF99">
    <property type="entry name" value="SODIUM-DEPENDENT EXCITATORY AMINO ACID TRANSPORTER GLT-6-RELATED"/>
    <property type="match status" value="1"/>
</dbReference>
<comment type="subcellular location">
    <subcellularLocation>
        <location evidence="1 6">Membrane</location>
        <topology evidence="1 6">Multi-pass membrane protein</topology>
    </subcellularLocation>
</comment>
<evidence type="ECO:0000256" key="2">
    <source>
        <dbReference type="ARBA" id="ARBA00022448"/>
    </source>
</evidence>